<feature type="compositionally biased region" description="Basic and acidic residues" evidence="9">
    <location>
        <begin position="238"/>
        <end position="252"/>
    </location>
</feature>
<evidence type="ECO:0000259" key="10">
    <source>
        <dbReference type="PROSITE" id="PS50071"/>
    </source>
</evidence>
<dbReference type="AlphaFoldDB" id="A0A8T1QGE6"/>
<feature type="region of interest" description="Disordered" evidence="9">
    <location>
        <begin position="219"/>
        <end position="270"/>
    </location>
</feature>
<feature type="compositionally biased region" description="Basic and acidic residues" evidence="9">
    <location>
        <begin position="312"/>
        <end position="330"/>
    </location>
</feature>
<dbReference type="GO" id="GO:0005634">
    <property type="term" value="C:nucleus"/>
    <property type="evidence" value="ECO:0007669"/>
    <property type="project" value="UniProtKB-SubCell"/>
</dbReference>
<keyword evidence="3" id="KW-0805">Transcription regulation</keyword>
<dbReference type="EMBL" id="CM031813">
    <property type="protein sequence ID" value="KAG6653351.1"/>
    <property type="molecule type" value="Genomic_DNA"/>
</dbReference>
<dbReference type="Pfam" id="PF05920">
    <property type="entry name" value="Homeobox_KN"/>
    <property type="match status" value="1"/>
</dbReference>
<evidence type="ECO:0000313" key="11">
    <source>
        <dbReference type="EMBL" id="KAG6653351.1"/>
    </source>
</evidence>
<dbReference type="CDD" id="cd00086">
    <property type="entry name" value="homeodomain"/>
    <property type="match status" value="1"/>
</dbReference>
<evidence type="ECO:0000313" key="12">
    <source>
        <dbReference type="Proteomes" id="UP000811609"/>
    </source>
</evidence>
<evidence type="ECO:0000256" key="6">
    <source>
        <dbReference type="ARBA" id="ARBA00023163"/>
    </source>
</evidence>
<dbReference type="InterPro" id="IPR050224">
    <property type="entry name" value="TALE_homeobox"/>
</dbReference>
<dbReference type="SMART" id="SM00389">
    <property type="entry name" value="HOX"/>
    <property type="match status" value="1"/>
</dbReference>
<dbReference type="InterPro" id="IPR006563">
    <property type="entry name" value="POX_dom"/>
</dbReference>
<keyword evidence="7 8" id="KW-0539">Nucleus</keyword>
<dbReference type="SMART" id="SM00574">
    <property type="entry name" value="POX"/>
    <property type="match status" value="1"/>
</dbReference>
<feature type="compositionally biased region" description="Polar residues" evidence="9">
    <location>
        <begin position="587"/>
        <end position="600"/>
    </location>
</feature>
<accession>A0A8T1QGE6</accession>
<sequence length="752" mass="83232">MKSEALCCNMWGGLGIGKYLVWRGSFSCRSVGVSKLCCSPQHPQLLRVSRWRDEIFGASLSTQMVGKFRDLRNMATFYTSSSNQRDTAPILYVREHLPSSFAEAPVLSGNMMMYMNSGPYSNSLAENSQQQNNCMDPSLGASNSSPQQQEILSNLGGSRLVEHDFNAWREGRNEMLVTHPMGSSASILHSGQNLQGQGLSLSLSTQIPSEFHMPSMPYQNPNSGFASLLSPNSSVTGDRGDRNGSSRDELLRNADYLPPSFTGGNQDLNKGDLSPFGMSNIVRTIPNSKYLKAAQQLLDEVVNVRKALKQPDVAKNDGTQEHPMETDGGTKNETTMPPTGGVPPYPQESAGNSPHELSHAEKQDLQNKLTKLLSMLDEVDRRYKQYYHQMQIVVSSFDVIAGCGAAKPYTALALQTISRHFRCLRDAITGQIQVARKSLGEQDSSGSSKGVGITRLRYVDQQLRQQRTLQQLGMMQQHAWRPQRGLPESSVSILRAWLFEHFLHPYPKDSDKIMLARQTGLTRSQVSNWFINARVRLWKPMVEEMYKEEIGDAEMDSNSSSDNVVKATKGNDGTFEDRGEDFQQSMSSTATERCSTSQLVDSKPDGVPDVQMAGSPRLVNYQNRTREEAENEYGLVKRREEQRPSMDGCNLFPDAASERFMAAAAAAYHMSELERFGGGSGVSLTLGLQHCEDGSLPISGVAHHNFITMGGDQIYNAPPSSVGTETADFECMNPGNQQRRFSSSHLLHDFVV</sequence>
<evidence type="ECO:0000256" key="5">
    <source>
        <dbReference type="ARBA" id="ARBA00023155"/>
    </source>
</evidence>
<dbReference type="InterPro" id="IPR008422">
    <property type="entry name" value="KN_HD"/>
</dbReference>
<evidence type="ECO:0000256" key="7">
    <source>
        <dbReference type="ARBA" id="ARBA00023242"/>
    </source>
</evidence>
<keyword evidence="4 8" id="KW-0238">DNA-binding</keyword>
<feature type="region of interest" description="Disordered" evidence="9">
    <location>
        <begin position="309"/>
        <end position="363"/>
    </location>
</feature>
<reference evidence="11" key="1">
    <citation type="submission" date="2020-12" db="EMBL/GenBank/DDBJ databases">
        <title>WGS assembly of Carya illinoinensis cv. Pawnee.</title>
        <authorList>
            <person name="Platts A."/>
            <person name="Shu S."/>
            <person name="Wright S."/>
            <person name="Barry K."/>
            <person name="Edger P."/>
            <person name="Pires J.C."/>
            <person name="Schmutz J."/>
        </authorList>
    </citation>
    <scope>NUCLEOTIDE SEQUENCE</scope>
    <source>
        <tissue evidence="11">Leaf</tissue>
    </source>
</reference>
<keyword evidence="5 8" id="KW-0371">Homeobox</keyword>
<name>A0A8T1QGE6_CARIL</name>
<feature type="region of interest" description="Disordered" evidence="9">
    <location>
        <begin position="587"/>
        <end position="613"/>
    </location>
</feature>
<evidence type="ECO:0000256" key="4">
    <source>
        <dbReference type="ARBA" id="ARBA00023125"/>
    </source>
</evidence>
<dbReference type="GO" id="GO:0006355">
    <property type="term" value="P:regulation of DNA-templated transcription"/>
    <property type="evidence" value="ECO:0007669"/>
    <property type="project" value="InterPro"/>
</dbReference>
<dbReference type="Proteomes" id="UP000811609">
    <property type="component" value="Chromosome 5"/>
</dbReference>
<dbReference type="GO" id="GO:0003677">
    <property type="term" value="F:DNA binding"/>
    <property type="evidence" value="ECO:0007669"/>
    <property type="project" value="UniProtKB-UniRule"/>
</dbReference>
<comment type="similarity">
    <text evidence="2">Belongs to the TALE/BELL homeobox family.</text>
</comment>
<feature type="region of interest" description="Disordered" evidence="9">
    <location>
        <begin position="123"/>
        <end position="148"/>
    </location>
</feature>
<feature type="DNA-binding region" description="Homeobox" evidence="8">
    <location>
        <begin position="479"/>
        <end position="541"/>
    </location>
</feature>
<evidence type="ECO:0000256" key="3">
    <source>
        <dbReference type="ARBA" id="ARBA00023015"/>
    </source>
</evidence>
<evidence type="ECO:0000256" key="2">
    <source>
        <dbReference type="ARBA" id="ARBA00006454"/>
    </source>
</evidence>
<evidence type="ECO:0000256" key="1">
    <source>
        <dbReference type="ARBA" id="ARBA00004123"/>
    </source>
</evidence>
<dbReference type="FunFam" id="1.10.10.60:FF:000083">
    <property type="entry name" value="BEL1-like homeodomain protein 4"/>
    <property type="match status" value="1"/>
</dbReference>
<protein>
    <recommendedName>
        <fullName evidence="10">Homeobox domain-containing protein</fullName>
    </recommendedName>
</protein>
<dbReference type="Pfam" id="PF07526">
    <property type="entry name" value="POX"/>
    <property type="match status" value="1"/>
</dbReference>
<comment type="subcellular location">
    <subcellularLocation>
        <location evidence="1 8">Nucleus</location>
    </subcellularLocation>
</comment>
<organism evidence="11 12">
    <name type="scientific">Carya illinoinensis</name>
    <name type="common">Pecan</name>
    <dbReference type="NCBI Taxonomy" id="32201"/>
    <lineage>
        <taxon>Eukaryota</taxon>
        <taxon>Viridiplantae</taxon>
        <taxon>Streptophyta</taxon>
        <taxon>Embryophyta</taxon>
        <taxon>Tracheophyta</taxon>
        <taxon>Spermatophyta</taxon>
        <taxon>Magnoliopsida</taxon>
        <taxon>eudicotyledons</taxon>
        <taxon>Gunneridae</taxon>
        <taxon>Pentapetalae</taxon>
        <taxon>rosids</taxon>
        <taxon>fabids</taxon>
        <taxon>Fagales</taxon>
        <taxon>Juglandaceae</taxon>
        <taxon>Carya</taxon>
    </lineage>
</organism>
<feature type="compositionally biased region" description="Polar residues" evidence="9">
    <location>
        <begin position="219"/>
        <end position="236"/>
    </location>
</feature>
<dbReference type="PROSITE" id="PS50071">
    <property type="entry name" value="HOMEOBOX_2"/>
    <property type="match status" value="1"/>
</dbReference>
<keyword evidence="12" id="KW-1185">Reference proteome</keyword>
<evidence type="ECO:0000256" key="8">
    <source>
        <dbReference type="PROSITE-ProRule" id="PRU00108"/>
    </source>
</evidence>
<comment type="caution">
    <text evidence="11">The sequence shown here is derived from an EMBL/GenBank/DDBJ whole genome shotgun (WGS) entry which is preliminary data.</text>
</comment>
<keyword evidence="6" id="KW-0804">Transcription</keyword>
<proteinExistence type="inferred from homology"/>
<evidence type="ECO:0000256" key="9">
    <source>
        <dbReference type="SAM" id="MobiDB-lite"/>
    </source>
</evidence>
<dbReference type="InterPro" id="IPR001356">
    <property type="entry name" value="HD"/>
</dbReference>
<feature type="domain" description="Homeobox" evidence="10">
    <location>
        <begin position="477"/>
        <end position="540"/>
    </location>
</feature>
<dbReference type="PANTHER" id="PTHR11850">
    <property type="entry name" value="HOMEOBOX PROTEIN TRANSCRIPTION FACTORS"/>
    <property type="match status" value="1"/>
</dbReference>
<gene>
    <name evidence="11" type="ORF">CIPAW_05G070400</name>
</gene>